<evidence type="ECO:0000313" key="2">
    <source>
        <dbReference type="Proteomes" id="UP000821845"/>
    </source>
</evidence>
<proteinExistence type="predicted"/>
<gene>
    <name evidence="1" type="ORF">HPB50_012275</name>
</gene>
<reference evidence="1" key="1">
    <citation type="submission" date="2020-05" db="EMBL/GenBank/DDBJ databases">
        <title>Large-scale comparative analyses of tick genomes elucidate their genetic diversity and vector capacities.</title>
        <authorList>
            <person name="Jia N."/>
            <person name="Wang J."/>
            <person name="Shi W."/>
            <person name="Du L."/>
            <person name="Sun Y."/>
            <person name="Zhan W."/>
            <person name="Jiang J."/>
            <person name="Wang Q."/>
            <person name="Zhang B."/>
            <person name="Ji P."/>
            <person name="Sakyi L.B."/>
            <person name="Cui X."/>
            <person name="Yuan T."/>
            <person name="Jiang B."/>
            <person name="Yang W."/>
            <person name="Lam T.T.-Y."/>
            <person name="Chang Q."/>
            <person name="Ding S."/>
            <person name="Wang X."/>
            <person name="Zhu J."/>
            <person name="Ruan X."/>
            <person name="Zhao L."/>
            <person name="Wei J."/>
            <person name="Que T."/>
            <person name="Du C."/>
            <person name="Cheng J."/>
            <person name="Dai P."/>
            <person name="Han X."/>
            <person name="Huang E."/>
            <person name="Gao Y."/>
            <person name="Liu J."/>
            <person name="Shao H."/>
            <person name="Ye R."/>
            <person name="Li L."/>
            <person name="Wei W."/>
            <person name="Wang X."/>
            <person name="Wang C."/>
            <person name="Yang T."/>
            <person name="Huo Q."/>
            <person name="Li W."/>
            <person name="Guo W."/>
            <person name="Chen H."/>
            <person name="Zhou L."/>
            <person name="Ni X."/>
            <person name="Tian J."/>
            <person name="Zhou Y."/>
            <person name="Sheng Y."/>
            <person name="Liu T."/>
            <person name="Pan Y."/>
            <person name="Xia L."/>
            <person name="Li J."/>
            <person name="Zhao F."/>
            <person name="Cao W."/>
        </authorList>
    </citation>
    <scope>NUCLEOTIDE SEQUENCE</scope>
    <source>
        <strain evidence="1">Hyas-2018</strain>
    </source>
</reference>
<dbReference type="EMBL" id="CM023485">
    <property type="protein sequence ID" value="KAH6930263.1"/>
    <property type="molecule type" value="Genomic_DNA"/>
</dbReference>
<accession>A0ACB7S676</accession>
<organism evidence="1 2">
    <name type="scientific">Hyalomma asiaticum</name>
    <name type="common">Tick</name>
    <dbReference type="NCBI Taxonomy" id="266040"/>
    <lineage>
        <taxon>Eukaryota</taxon>
        <taxon>Metazoa</taxon>
        <taxon>Ecdysozoa</taxon>
        <taxon>Arthropoda</taxon>
        <taxon>Chelicerata</taxon>
        <taxon>Arachnida</taxon>
        <taxon>Acari</taxon>
        <taxon>Parasitiformes</taxon>
        <taxon>Ixodida</taxon>
        <taxon>Ixodoidea</taxon>
        <taxon>Ixodidae</taxon>
        <taxon>Hyalomminae</taxon>
        <taxon>Hyalomma</taxon>
    </lineage>
</organism>
<comment type="caution">
    <text evidence="1">The sequence shown here is derived from an EMBL/GenBank/DDBJ whole genome shotgun (WGS) entry which is preliminary data.</text>
</comment>
<name>A0ACB7S676_HYAAI</name>
<sequence>MAVCGTNGGTRSMRCGVRRGPGRDHLPCPHQERQKPERQRSLWIQRAEPTARIATHASKAQKRLSRVTGRVTWMTANGILEPHDPALCAFLQT</sequence>
<keyword evidence="2" id="KW-1185">Reference proteome</keyword>
<dbReference type="Proteomes" id="UP000821845">
    <property type="component" value="Chromosome 5"/>
</dbReference>
<evidence type="ECO:0000313" key="1">
    <source>
        <dbReference type="EMBL" id="KAH6930263.1"/>
    </source>
</evidence>
<protein>
    <submittedName>
        <fullName evidence="1">Uncharacterized protein</fullName>
    </submittedName>
</protein>